<dbReference type="Ensembl" id="ENSORLT00015029212.1">
    <property type="protein sequence ID" value="ENSORLP00015020088.1"/>
    <property type="gene ID" value="ENSORLG00015021189.1"/>
</dbReference>
<dbReference type="GO" id="GO:0008270">
    <property type="term" value="F:zinc ion binding"/>
    <property type="evidence" value="ECO:0007669"/>
    <property type="project" value="UniProtKB-KW"/>
</dbReference>
<dbReference type="PANTHER" id="PTHR25465:SF5">
    <property type="entry name" value="E3 UBIQUITIN_ISG15 LIGASE TRIM25-RELATED"/>
    <property type="match status" value="1"/>
</dbReference>
<dbReference type="InterPro" id="IPR001841">
    <property type="entry name" value="Znf_RING"/>
</dbReference>
<proteinExistence type="predicted"/>
<protein>
    <recommendedName>
        <fullName evidence="6">RING-type domain-containing protein</fullName>
    </recommendedName>
</protein>
<dbReference type="SMART" id="SM00589">
    <property type="entry name" value="PRY"/>
    <property type="match status" value="1"/>
</dbReference>
<keyword evidence="2 4" id="KW-0863">Zinc-finger</keyword>
<dbReference type="SMART" id="SM00184">
    <property type="entry name" value="RING"/>
    <property type="match status" value="1"/>
</dbReference>
<reference evidence="7" key="4">
    <citation type="submission" date="2025-09" db="UniProtKB">
        <authorList>
            <consortium name="Ensembl"/>
        </authorList>
    </citation>
    <scope>IDENTIFICATION</scope>
    <source>
        <strain evidence="7">HSOK</strain>
    </source>
</reference>
<evidence type="ECO:0000313" key="7">
    <source>
        <dbReference type="Ensembl" id="ENSORLP00015020088.1"/>
    </source>
</evidence>
<evidence type="ECO:0000259" key="6">
    <source>
        <dbReference type="PROSITE" id="PS50089"/>
    </source>
</evidence>
<dbReference type="InterPro" id="IPR013320">
    <property type="entry name" value="ConA-like_dom_sf"/>
</dbReference>
<dbReference type="InterPro" id="IPR051051">
    <property type="entry name" value="E3_ubiq-ligase_TRIM/RNF"/>
</dbReference>
<dbReference type="Pfam" id="PF13765">
    <property type="entry name" value="PRY"/>
    <property type="match status" value="1"/>
</dbReference>
<dbReference type="Gene3D" id="4.10.830.40">
    <property type="match status" value="1"/>
</dbReference>
<organism evidence="7 8">
    <name type="scientific">Oryzias latipes</name>
    <name type="common">Japanese rice fish</name>
    <name type="synonym">Japanese killifish</name>
    <dbReference type="NCBI Taxonomy" id="8090"/>
    <lineage>
        <taxon>Eukaryota</taxon>
        <taxon>Metazoa</taxon>
        <taxon>Chordata</taxon>
        <taxon>Craniata</taxon>
        <taxon>Vertebrata</taxon>
        <taxon>Euteleostomi</taxon>
        <taxon>Actinopterygii</taxon>
        <taxon>Neopterygii</taxon>
        <taxon>Teleostei</taxon>
        <taxon>Neoteleostei</taxon>
        <taxon>Acanthomorphata</taxon>
        <taxon>Ovalentaria</taxon>
        <taxon>Atherinomorphae</taxon>
        <taxon>Beloniformes</taxon>
        <taxon>Adrianichthyidae</taxon>
        <taxon>Oryziinae</taxon>
        <taxon>Oryzias</taxon>
    </lineage>
</organism>
<dbReference type="InterPro" id="IPR058030">
    <property type="entry name" value="TRIM8/14/16/25/29/45/65_CC"/>
</dbReference>
<evidence type="ECO:0000256" key="5">
    <source>
        <dbReference type="SAM" id="Coils"/>
    </source>
</evidence>
<keyword evidence="5" id="KW-0175">Coiled coil</keyword>
<accession>A0A3P9IJS1</accession>
<dbReference type="PROSITE" id="PS00518">
    <property type="entry name" value="ZF_RING_1"/>
    <property type="match status" value="1"/>
</dbReference>
<evidence type="ECO:0000313" key="8">
    <source>
        <dbReference type="Proteomes" id="UP000265200"/>
    </source>
</evidence>
<dbReference type="Gene3D" id="3.30.40.10">
    <property type="entry name" value="Zinc/RING finger domain, C3HC4 (zinc finger)"/>
    <property type="match status" value="1"/>
</dbReference>
<reference key="1">
    <citation type="journal article" date="2007" name="Nature">
        <title>The medaka draft genome and insights into vertebrate genome evolution.</title>
        <authorList>
            <person name="Kasahara M."/>
            <person name="Naruse K."/>
            <person name="Sasaki S."/>
            <person name="Nakatani Y."/>
            <person name="Qu W."/>
            <person name="Ahsan B."/>
            <person name="Yamada T."/>
            <person name="Nagayasu Y."/>
            <person name="Doi K."/>
            <person name="Kasai Y."/>
            <person name="Jindo T."/>
            <person name="Kobayashi D."/>
            <person name="Shimada A."/>
            <person name="Toyoda A."/>
            <person name="Kuroki Y."/>
            <person name="Fujiyama A."/>
            <person name="Sasaki T."/>
            <person name="Shimizu A."/>
            <person name="Asakawa S."/>
            <person name="Shimizu N."/>
            <person name="Hashimoto S."/>
            <person name="Yang J."/>
            <person name="Lee Y."/>
            <person name="Matsushima K."/>
            <person name="Sugano S."/>
            <person name="Sakaizumi M."/>
            <person name="Narita T."/>
            <person name="Ohishi K."/>
            <person name="Haga S."/>
            <person name="Ohta F."/>
            <person name="Nomoto H."/>
            <person name="Nogata K."/>
            <person name="Morishita T."/>
            <person name="Endo T."/>
            <person name="Shin-I T."/>
            <person name="Takeda H."/>
            <person name="Morishita S."/>
            <person name="Kohara Y."/>
        </authorList>
    </citation>
    <scope>NUCLEOTIDE SEQUENCE [LARGE SCALE GENOMIC DNA]</scope>
    <source>
        <strain>Hd-rR</strain>
    </source>
</reference>
<dbReference type="InterPro" id="IPR006574">
    <property type="entry name" value="PRY"/>
</dbReference>
<dbReference type="Pfam" id="PF15227">
    <property type="entry name" value="zf-C3HC4_4"/>
    <property type="match status" value="1"/>
</dbReference>
<feature type="coiled-coil region" evidence="5">
    <location>
        <begin position="260"/>
        <end position="294"/>
    </location>
</feature>
<dbReference type="AlphaFoldDB" id="A0A3P9IJS1"/>
<evidence type="ECO:0000256" key="4">
    <source>
        <dbReference type="PROSITE-ProRule" id="PRU00175"/>
    </source>
</evidence>
<dbReference type="Pfam" id="PF25600">
    <property type="entry name" value="TRIM_CC"/>
    <property type="match status" value="1"/>
</dbReference>
<feature type="domain" description="RING-type" evidence="6">
    <location>
        <begin position="15"/>
        <end position="58"/>
    </location>
</feature>
<reference evidence="7" key="3">
    <citation type="submission" date="2025-08" db="UniProtKB">
        <authorList>
            <consortium name="Ensembl"/>
        </authorList>
    </citation>
    <scope>IDENTIFICATION</scope>
    <source>
        <strain evidence="7">HSOK</strain>
    </source>
</reference>
<dbReference type="PANTHER" id="PTHR25465">
    <property type="entry name" value="B-BOX DOMAIN CONTAINING"/>
    <property type="match status" value="1"/>
</dbReference>
<reference evidence="7 8" key="2">
    <citation type="submission" date="2017-04" db="EMBL/GenBank/DDBJ databases">
        <title>CpG methylation of centromeres and impact of large insertions on vertebrate speciation.</title>
        <authorList>
            <person name="Ichikawa K."/>
            <person name="Yoshimura J."/>
            <person name="Morishita S."/>
        </authorList>
    </citation>
    <scope>NUCLEOTIDE SEQUENCE</scope>
    <source>
        <strain evidence="7 8">HSOK</strain>
    </source>
</reference>
<dbReference type="Gene3D" id="2.60.120.920">
    <property type="match status" value="1"/>
</dbReference>
<keyword evidence="1" id="KW-0479">Metal-binding</keyword>
<evidence type="ECO:0000256" key="1">
    <source>
        <dbReference type="ARBA" id="ARBA00022723"/>
    </source>
</evidence>
<keyword evidence="3" id="KW-0862">Zinc</keyword>
<dbReference type="Proteomes" id="UP000265200">
    <property type="component" value="Chromosome 17"/>
</dbReference>
<dbReference type="SUPFAM" id="SSF57850">
    <property type="entry name" value="RING/U-box"/>
    <property type="match status" value="1"/>
</dbReference>
<sequence>MAQQGNQLNSMSFSCKICQRLFNDPVTITCGHSYCMTCIKTFWDKEEDKKIYSCPHCRHTFTPRPVLVKNTVLAELSEQFKKTGLQASPADRCDTRPEDVACDVCTDRKVRALKSCLICLASYCEKHLQPHYVAAPLKKHKLVEPSKNLQEVNRSRHDEVMKMFYRNDQNYNDFLRPMNEQDIYKTAAAERTERQRELEESQQQIQQRIQDREKEVKLLQQQVEAINHSADQTVKDSEKIFTEMIRLIQKRSCDVKQQIRSQQQTEVSRVKDLQEELEQEITELKRRDAELKQLSFTEDYSKFLHNYASLPPLSESTHSSSINVATHVDVLLSEPEPKSRADFLKYSQQITLDPNTAHTHLLLTEENRMVTVMNQQQSFFNHPDRFTGLLQCVISTFHPSIFRIPFGVTELLEQTQLLLGFLLGPLGK</sequence>
<feature type="coiled-coil region" evidence="5">
    <location>
        <begin position="184"/>
        <end position="229"/>
    </location>
</feature>
<dbReference type="InterPro" id="IPR043136">
    <property type="entry name" value="B30.2/SPRY_sf"/>
</dbReference>
<name>A0A3P9IJS1_ORYLA</name>
<dbReference type="SUPFAM" id="SSF49899">
    <property type="entry name" value="Concanavalin A-like lectins/glucanases"/>
    <property type="match status" value="1"/>
</dbReference>
<evidence type="ECO:0000256" key="2">
    <source>
        <dbReference type="ARBA" id="ARBA00022771"/>
    </source>
</evidence>
<evidence type="ECO:0000256" key="3">
    <source>
        <dbReference type="ARBA" id="ARBA00022833"/>
    </source>
</evidence>
<dbReference type="InterPro" id="IPR013083">
    <property type="entry name" value="Znf_RING/FYVE/PHD"/>
</dbReference>
<dbReference type="PROSITE" id="PS50089">
    <property type="entry name" value="ZF_RING_2"/>
    <property type="match status" value="1"/>
</dbReference>
<dbReference type="InterPro" id="IPR017907">
    <property type="entry name" value="Znf_RING_CS"/>
</dbReference>